<dbReference type="EMBL" id="LR796209">
    <property type="protein sequence ID" value="CAB4127223.1"/>
    <property type="molecule type" value="Genomic_DNA"/>
</dbReference>
<reference evidence="1" key="1">
    <citation type="submission" date="2020-04" db="EMBL/GenBank/DDBJ databases">
        <authorList>
            <person name="Chiriac C."/>
            <person name="Salcher M."/>
            <person name="Ghai R."/>
            <person name="Kavagutti S V."/>
        </authorList>
    </citation>
    <scope>NUCLEOTIDE SEQUENCE</scope>
</reference>
<evidence type="ECO:0000313" key="1">
    <source>
        <dbReference type="EMBL" id="CAB4127223.1"/>
    </source>
</evidence>
<organism evidence="1">
    <name type="scientific">uncultured Caudovirales phage</name>
    <dbReference type="NCBI Taxonomy" id="2100421"/>
    <lineage>
        <taxon>Viruses</taxon>
        <taxon>Duplodnaviria</taxon>
        <taxon>Heunggongvirae</taxon>
        <taxon>Uroviricota</taxon>
        <taxon>Caudoviricetes</taxon>
        <taxon>Peduoviridae</taxon>
        <taxon>Maltschvirus</taxon>
        <taxon>Maltschvirus maltsch</taxon>
    </lineage>
</organism>
<proteinExistence type="predicted"/>
<accession>A0A6J5L1Z3</accession>
<sequence>MDTYLCTQCDKTKPEQEFHLRSTKDRPVSYVCRECRSGRDRTRDSFVRASKKYATVCNNCNWPRALATNGTCHKCLREMGLKQCETCFDILAKELSFRGRDNSCTFCRGIMPKVSLDIRECLICKEKIANPLDLTQRINDICGSCKNGMKGLKSDPHLLYQAAKYLIQSWSA</sequence>
<protein>
    <recommendedName>
        <fullName evidence="2">Recombination endonuclease VII</fullName>
    </recommendedName>
</protein>
<evidence type="ECO:0008006" key="2">
    <source>
        <dbReference type="Google" id="ProtNLM"/>
    </source>
</evidence>
<name>A0A6J5L1Z3_9CAUD</name>
<gene>
    <name evidence="1" type="ORF">UFOVP75_89</name>
</gene>